<dbReference type="eggNOG" id="KOG0479">
    <property type="taxonomic scope" value="Eukaryota"/>
</dbReference>
<protein>
    <recommendedName>
        <fullName evidence="11">DNA replication licensing factor MCM3</fullName>
        <ecNumber evidence="11">3.6.4.12</ecNumber>
    </recommendedName>
</protein>
<dbReference type="EMBL" id="GL833143">
    <property type="protein sequence ID" value="EGB05185.1"/>
    <property type="molecule type" value="Genomic_DNA"/>
</dbReference>
<dbReference type="Pfam" id="PF17207">
    <property type="entry name" value="MCM_OB"/>
    <property type="match status" value="1"/>
</dbReference>
<evidence type="ECO:0000256" key="4">
    <source>
        <dbReference type="ARBA" id="ARBA00022741"/>
    </source>
</evidence>
<evidence type="ECO:0000256" key="11">
    <source>
        <dbReference type="RuleBase" id="RU368061"/>
    </source>
</evidence>
<dbReference type="SMART" id="SM00350">
    <property type="entry name" value="MCM"/>
    <property type="match status" value="1"/>
</dbReference>
<dbReference type="Pfam" id="PF17855">
    <property type="entry name" value="MCM_lid"/>
    <property type="match status" value="1"/>
</dbReference>
<dbReference type="GO" id="GO:0016787">
    <property type="term" value="F:hydrolase activity"/>
    <property type="evidence" value="ECO:0007669"/>
    <property type="project" value="UniProtKB-KW"/>
</dbReference>
<dbReference type="OrthoDB" id="1882346at2759"/>
<dbReference type="Gene3D" id="3.40.50.300">
    <property type="entry name" value="P-loop containing nucleotide triphosphate hydrolases"/>
    <property type="match status" value="1"/>
</dbReference>
<dbReference type="GO" id="GO:1902975">
    <property type="term" value="P:mitotic DNA replication initiation"/>
    <property type="evidence" value="ECO:0007669"/>
    <property type="project" value="TreeGrafter"/>
</dbReference>
<dbReference type="InterPro" id="IPR008046">
    <property type="entry name" value="Mcm3"/>
</dbReference>
<dbReference type="Gene3D" id="3.30.1640.10">
    <property type="entry name" value="mini-chromosome maintenance (MCM) complex, chain A, domain 1"/>
    <property type="match status" value="1"/>
</dbReference>
<evidence type="ECO:0000313" key="13">
    <source>
        <dbReference type="EMBL" id="EGB05185.1"/>
    </source>
</evidence>
<dbReference type="SUPFAM" id="SSF52540">
    <property type="entry name" value="P-loop containing nucleoside triphosphate hydrolases"/>
    <property type="match status" value="1"/>
</dbReference>
<dbReference type="GO" id="GO:0042555">
    <property type="term" value="C:MCM complex"/>
    <property type="evidence" value="ECO:0007669"/>
    <property type="project" value="UniProtKB-UniRule"/>
</dbReference>
<keyword evidence="9 11" id="KW-0539">Nucleus</keyword>
<keyword evidence="3 11" id="KW-0235">DNA replication</keyword>
<proteinExistence type="inferred from homology"/>
<dbReference type="Gene3D" id="2.20.28.10">
    <property type="match status" value="1"/>
</dbReference>
<comment type="subcellular location">
    <subcellularLocation>
        <location evidence="1 11">Nucleus</location>
    </subcellularLocation>
</comment>
<keyword evidence="5 11" id="KW-0378">Hydrolase</keyword>
<reference evidence="13 14" key="1">
    <citation type="journal article" date="2011" name="Proc. Natl. Acad. Sci. U.S.A.">
        <title>Niche of harmful alga Aureococcus anophagefferens revealed through ecogenomics.</title>
        <authorList>
            <person name="Gobler C.J."/>
            <person name="Berry D.L."/>
            <person name="Dyhrman S.T."/>
            <person name="Wilhelm S.W."/>
            <person name="Salamov A."/>
            <person name="Lobanov A.V."/>
            <person name="Zhang Y."/>
            <person name="Collier J.L."/>
            <person name="Wurch L.L."/>
            <person name="Kustka A.B."/>
            <person name="Dill B.D."/>
            <person name="Shah M."/>
            <person name="VerBerkmoes N.C."/>
            <person name="Kuo A."/>
            <person name="Terry A."/>
            <person name="Pangilinan J."/>
            <person name="Lindquist E.A."/>
            <person name="Lucas S."/>
            <person name="Paulsen I.T."/>
            <person name="Hattenrath-Lehmann T.K."/>
            <person name="Talmage S.C."/>
            <person name="Walker E.A."/>
            <person name="Koch F."/>
            <person name="Burson A.M."/>
            <person name="Marcoval M.A."/>
            <person name="Tang Y.Z."/>
            <person name="Lecleir G.R."/>
            <person name="Coyne K.J."/>
            <person name="Berg G.M."/>
            <person name="Bertrand E.M."/>
            <person name="Saito M.A."/>
            <person name="Gladyshev V.N."/>
            <person name="Grigoriev I.V."/>
        </authorList>
    </citation>
    <scope>NUCLEOTIDE SEQUENCE [LARGE SCALE GENOMIC DNA]</scope>
    <source>
        <strain evidence="14">CCMP 1984</strain>
    </source>
</reference>
<evidence type="ECO:0000313" key="14">
    <source>
        <dbReference type="Proteomes" id="UP000002729"/>
    </source>
</evidence>
<dbReference type="FunCoup" id="F0YI87">
    <property type="interactions" value="470"/>
</dbReference>
<dbReference type="InterPro" id="IPR001208">
    <property type="entry name" value="MCM_dom"/>
</dbReference>
<dbReference type="InterPro" id="IPR041562">
    <property type="entry name" value="MCM_lid"/>
</dbReference>
<dbReference type="RefSeq" id="XP_009040086.1">
    <property type="nucleotide sequence ID" value="XM_009041838.1"/>
</dbReference>
<keyword evidence="6 11" id="KW-0347">Helicase</keyword>
<comment type="catalytic activity">
    <reaction evidence="11">
        <text>ATP + H2O = ADP + phosphate + H(+)</text>
        <dbReference type="Rhea" id="RHEA:13065"/>
        <dbReference type="ChEBI" id="CHEBI:15377"/>
        <dbReference type="ChEBI" id="CHEBI:15378"/>
        <dbReference type="ChEBI" id="CHEBI:30616"/>
        <dbReference type="ChEBI" id="CHEBI:43474"/>
        <dbReference type="ChEBI" id="CHEBI:456216"/>
        <dbReference type="EC" id="3.6.4.12"/>
    </reaction>
</comment>
<dbReference type="SMART" id="SM00382">
    <property type="entry name" value="AAA"/>
    <property type="match status" value="1"/>
</dbReference>
<dbReference type="PANTHER" id="PTHR11630">
    <property type="entry name" value="DNA REPLICATION LICENSING FACTOR MCM FAMILY MEMBER"/>
    <property type="match status" value="1"/>
</dbReference>
<dbReference type="Pfam" id="PF00493">
    <property type="entry name" value="MCM"/>
    <property type="match status" value="1"/>
</dbReference>
<evidence type="ECO:0000256" key="3">
    <source>
        <dbReference type="ARBA" id="ARBA00022705"/>
    </source>
</evidence>
<dbReference type="GO" id="GO:0006271">
    <property type="term" value="P:DNA strand elongation involved in DNA replication"/>
    <property type="evidence" value="ECO:0007669"/>
    <property type="project" value="TreeGrafter"/>
</dbReference>
<comment type="similarity">
    <text evidence="2 10">Belongs to the MCM family.</text>
</comment>
<evidence type="ECO:0000256" key="1">
    <source>
        <dbReference type="ARBA" id="ARBA00004123"/>
    </source>
</evidence>
<evidence type="ECO:0000256" key="5">
    <source>
        <dbReference type="ARBA" id="ARBA00022801"/>
    </source>
</evidence>
<sequence>MGVDEIFSDNKTFFTSFLDTRRGVEYDHRLRDLAKTADGKASQRLLLSVSDIRQFDPDLAARLLRQPLQFLAPWTEVITERLHQYIHLRARTSETSNSVDVRANIGFVGAFGSHQISPRGLRACQLGALVCVEGVVTRCSLSQPKVVRSVHWCAATQQHTIREYRDSTALDLGAIPPIAGGKNNEKLPRDTASYPTCDVEGNVLETEFGLSMYKDHQCVTIQESPERAPLGQLPRSVDAFLDDDLVDSVKPGDRVRCAGVYRALAHSSSIPSGVFRTVILANSLATDGHDNTSMALTSRDVANVRAVTDLVTTPSGFGCMLRALGSAFAPSIYGHDVIKRALILQLVGGTEKMLKNGSRLRGDINLLLVGDPSTAKSQLLRAAMRVAPLAVSTTGRGSSGVGLTAAIAHDPETGDRRLEAGAVVLADRGIVCIDEFDKMSAGDRVAIHEVMEQQTVTLAKAGIHASLNARCAVLAAANPVYGQYDTDRRPQENVGLHLPDSLLSRFDLLFIVLDDIDTESDRRVADHVLGSHKYRRPGQDMAPEPLDTDLHRNFDAVLGDDAVHVGHDSAELGETPPVPDEDEKSSIWSCLSQCGGNDGDGKSVSPSVDNAILHSDFVRKYVNYARHHVEPKLGDEARESIANAYADLRTKADDRTLPVTARCLESLIRIATAHAKVRLSALVDSRDCQAALKFLSFALYGDMQLDDTDEKPVMVEESTAKRARTNHRDSEPHVNDGVQSFCADHIDPSRFKIMLDAYSHLASMHQVQEKIHVMELLTIANSLISEQDNAFELVELEVILRKLQTENRLMYDETNRDIHFL</sequence>
<dbReference type="InterPro" id="IPR033762">
    <property type="entry name" value="MCM_OB"/>
</dbReference>
<dbReference type="GO" id="GO:0005524">
    <property type="term" value="F:ATP binding"/>
    <property type="evidence" value="ECO:0007669"/>
    <property type="project" value="UniProtKB-UniRule"/>
</dbReference>
<dbReference type="GeneID" id="20221887"/>
<dbReference type="AlphaFoldDB" id="F0YI87"/>
<evidence type="ECO:0000256" key="8">
    <source>
        <dbReference type="ARBA" id="ARBA00023125"/>
    </source>
</evidence>
<evidence type="ECO:0000256" key="2">
    <source>
        <dbReference type="ARBA" id="ARBA00008010"/>
    </source>
</evidence>
<dbReference type="InParanoid" id="F0YI87"/>
<dbReference type="InterPro" id="IPR027417">
    <property type="entry name" value="P-loop_NTPase"/>
</dbReference>
<dbReference type="GO" id="GO:0017116">
    <property type="term" value="F:single-stranded DNA helicase activity"/>
    <property type="evidence" value="ECO:0007669"/>
    <property type="project" value="TreeGrafter"/>
</dbReference>
<dbReference type="GO" id="GO:0005634">
    <property type="term" value="C:nucleus"/>
    <property type="evidence" value="ECO:0007669"/>
    <property type="project" value="UniProtKB-SubCell"/>
</dbReference>
<dbReference type="InterPro" id="IPR003593">
    <property type="entry name" value="AAA+_ATPase"/>
</dbReference>
<dbReference type="OMA" id="NVYPQED"/>
<comment type="function">
    <text evidence="11">Acts as component of the MCM2-7 complex (MCM complex) which is the replicative helicase essential for 'once per cell cycle' DNA replication initiation and elongation in eukaryotic cells. The active ATPase sites in the MCM2-7 ring are formed through the interaction surfaces of two neighboring subunits such that a critical structure of a conserved arginine finger motif is provided in trans relative to the ATP-binding site of the Walker A box of the adjacent subunit. The six ATPase active sites, however, are likely to contribute differentially to the complex helicase activity.</text>
</comment>
<keyword evidence="7 10" id="KW-0067">ATP-binding</keyword>
<dbReference type="EC" id="3.6.4.12" evidence="11"/>
<gene>
    <name evidence="13" type="ORF">AURANDRAFT_38636</name>
</gene>
<dbReference type="PROSITE" id="PS50051">
    <property type="entry name" value="MCM_2"/>
    <property type="match status" value="1"/>
</dbReference>
<dbReference type="InterPro" id="IPR018525">
    <property type="entry name" value="MCM_CS"/>
</dbReference>
<keyword evidence="14" id="KW-1185">Reference proteome</keyword>
<dbReference type="SUPFAM" id="SSF50249">
    <property type="entry name" value="Nucleic acid-binding proteins"/>
    <property type="match status" value="1"/>
</dbReference>
<dbReference type="PRINTS" id="PR01659">
    <property type="entry name" value="MCMPROTEIN3"/>
</dbReference>
<dbReference type="InterPro" id="IPR031327">
    <property type="entry name" value="MCM"/>
</dbReference>
<dbReference type="InterPro" id="IPR012340">
    <property type="entry name" value="NA-bd_OB-fold"/>
</dbReference>
<accession>F0YI87</accession>
<dbReference type="KEGG" id="aaf:AURANDRAFT_38636"/>
<name>F0YI87_AURAN</name>
<dbReference type="PROSITE" id="PS00847">
    <property type="entry name" value="MCM_1"/>
    <property type="match status" value="1"/>
</dbReference>
<comment type="subunit">
    <text evidence="11">Component of the MCM2-7 complex.</text>
</comment>
<dbReference type="GO" id="GO:0000727">
    <property type="term" value="P:double-strand break repair via break-induced replication"/>
    <property type="evidence" value="ECO:0007669"/>
    <property type="project" value="TreeGrafter"/>
</dbReference>
<keyword evidence="8 10" id="KW-0238">DNA-binding</keyword>
<organism evidence="14">
    <name type="scientific">Aureococcus anophagefferens</name>
    <name type="common">Harmful bloom alga</name>
    <dbReference type="NCBI Taxonomy" id="44056"/>
    <lineage>
        <taxon>Eukaryota</taxon>
        <taxon>Sar</taxon>
        <taxon>Stramenopiles</taxon>
        <taxon>Ochrophyta</taxon>
        <taxon>Pelagophyceae</taxon>
        <taxon>Pelagomonadales</taxon>
        <taxon>Pelagomonadaceae</taxon>
        <taxon>Aureococcus</taxon>
    </lineage>
</organism>
<evidence type="ECO:0000256" key="9">
    <source>
        <dbReference type="ARBA" id="ARBA00023242"/>
    </source>
</evidence>
<dbReference type="GO" id="GO:0003697">
    <property type="term" value="F:single-stranded DNA binding"/>
    <property type="evidence" value="ECO:0007669"/>
    <property type="project" value="TreeGrafter"/>
</dbReference>
<dbReference type="PANTHER" id="PTHR11630:SF46">
    <property type="entry name" value="DNA REPLICATION LICENSING FACTOR MCM3-RELATED"/>
    <property type="match status" value="1"/>
</dbReference>
<evidence type="ECO:0000256" key="7">
    <source>
        <dbReference type="ARBA" id="ARBA00022840"/>
    </source>
</evidence>
<keyword evidence="4 10" id="KW-0547">Nucleotide-binding</keyword>
<evidence type="ECO:0000259" key="12">
    <source>
        <dbReference type="PROSITE" id="PS50051"/>
    </source>
</evidence>
<dbReference type="Gene3D" id="2.40.50.140">
    <property type="entry name" value="Nucleic acid-binding proteins"/>
    <property type="match status" value="1"/>
</dbReference>
<dbReference type="PRINTS" id="PR01657">
    <property type="entry name" value="MCMFAMILY"/>
</dbReference>
<feature type="domain" description="MCM C-terminal AAA(+) ATPase" evidence="12">
    <location>
        <begin position="320"/>
        <end position="528"/>
    </location>
</feature>
<dbReference type="Proteomes" id="UP000002729">
    <property type="component" value="Unassembled WGS sequence"/>
</dbReference>
<evidence type="ECO:0000256" key="10">
    <source>
        <dbReference type="RuleBase" id="RU004070"/>
    </source>
</evidence>
<evidence type="ECO:0000256" key="6">
    <source>
        <dbReference type="ARBA" id="ARBA00022806"/>
    </source>
</evidence>